<reference evidence="2" key="1">
    <citation type="submission" date="2017-06" db="EMBL/GenBank/DDBJ databases">
        <authorList>
            <person name="Varghese N."/>
            <person name="Submissions S."/>
        </authorList>
    </citation>
    <scope>NUCLEOTIDE SEQUENCE [LARGE SCALE GENOMIC DNA]</scope>
    <source>
        <strain evidence="2">DSM 15668</strain>
    </source>
</reference>
<protein>
    <submittedName>
        <fullName evidence="1">Uncharacterized protein</fullName>
    </submittedName>
</protein>
<dbReference type="EMBL" id="FZOB01000018">
    <property type="protein sequence ID" value="SNR92783.1"/>
    <property type="molecule type" value="Genomic_DNA"/>
</dbReference>
<organism evidence="1 2">
    <name type="scientific">Desulfurobacterium atlanticum</name>
    <dbReference type="NCBI Taxonomy" id="240169"/>
    <lineage>
        <taxon>Bacteria</taxon>
        <taxon>Pseudomonadati</taxon>
        <taxon>Aquificota</taxon>
        <taxon>Aquificia</taxon>
        <taxon>Desulfurobacteriales</taxon>
        <taxon>Desulfurobacteriaceae</taxon>
        <taxon>Desulfurobacterium</taxon>
    </lineage>
</organism>
<dbReference type="AlphaFoldDB" id="A0A239AD04"/>
<accession>A0A239AD04</accession>
<dbReference type="RefSeq" id="WP_180706476.1">
    <property type="nucleotide sequence ID" value="NZ_FZOB01000018.1"/>
</dbReference>
<name>A0A239AD04_9BACT</name>
<gene>
    <name evidence="1" type="ORF">SAMN06265340_11815</name>
</gene>
<dbReference type="Proteomes" id="UP000198405">
    <property type="component" value="Unassembled WGS sequence"/>
</dbReference>
<sequence length="54" mass="6474">MRKTVKLKKTLQIFSVILLARDLLVFYKKNRKTIHMLINHGQKLIQKKKRKAGR</sequence>
<keyword evidence="2" id="KW-1185">Reference proteome</keyword>
<proteinExistence type="predicted"/>
<evidence type="ECO:0000313" key="2">
    <source>
        <dbReference type="Proteomes" id="UP000198405"/>
    </source>
</evidence>
<evidence type="ECO:0000313" key="1">
    <source>
        <dbReference type="EMBL" id="SNR92783.1"/>
    </source>
</evidence>